<keyword evidence="1" id="KW-1133">Transmembrane helix</keyword>
<dbReference type="KEGG" id="dal:Dalk_1599"/>
<dbReference type="AlphaFoldDB" id="B8FAK1"/>
<dbReference type="HOGENOM" id="CLU_2205761_0_0_7"/>
<feature type="transmembrane region" description="Helical" evidence="1">
    <location>
        <begin position="41"/>
        <end position="58"/>
    </location>
</feature>
<dbReference type="Proteomes" id="UP000000739">
    <property type="component" value="Chromosome"/>
</dbReference>
<keyword evidence="1" id="KW-0472">Membrane</keyword>
<name>B8FAK1_DESAL</name>
<sequence>MKGGRVAEFKYRAKSISWAINITWLVLLALFYYIAATVDQTGYGMSGYLFFIGLSFIISKRLAKWSSFFKWIYWFCCLCLFPNRPFNHLAVGWVFLLLCLGSIIKIS</sequence>
<evidence type="ECO:0000313" key="3">
    <source>
        <dbReference type="Proteomes" id="UP000000739"/>
    </source>
</evidence>
<keyword evidence="1" id="KW-0812">Transmembrane</keyword>
<evidence type="ECO:0000313" key="2">
    <source>
        <dbReference type="EMBL" id="ACL03297.1"/>
    </source>
</evidence>
<evidence type="ECO:0000256" key="1">
    <source>
        <dbReference type="SAM" id="Phobius"/>
    </source>
</evidence>
<feature type="transmembrane region" description="Helical" evidence="1">
    <location>
        <begin position="89"/>
        <end position="106"/>
    </location>
</feature>
<accession>B8FAK1</accession>
<keyword evidence="3" id="KW-1185">Reference proteome</keyword>
<feature type="transmembrane region" description="Helical" evidence="1">
    <location>
        <begin position="65"/>
        <end position="83"/>
    </location>
</feature>
<proteinExistence type="predicted"/>
<reference evidence="2 3" key="1">
    <citation type="journal article" date="2012" name="Environ. Microbiol.">
        <title>The genome sequence of Desulfatibacillum alkenivorans AK-01: a blueprint for anaerobic alkane oxidation.</title>
        <authorList>
            <person name="Callaghan A.V."/>
            <person name="Morris B.E."/>
            <person name="Pereira I.A."/>
            <person name="McInerney M.J."/>
            <person name="Austin R.N."/>
            <person name="Groves J.T."/>
            <person name="Kukor J.J."/>
            <person name="Suflita J.M."/>
            <person name="Young L.Y."/>
            <person name="Zylstra G.J."/>
            <person name="Wawrik B."/>
        </authorList>
    </citation>
    <scope>NUCLEOTIDE SEQUENCE [LARGE SCALE GENOMIC DNA]</scope>
    <source>
        <strain evidence="2 3">AK-01</strain>
    </source>
</reference>
<organism evidence="2 3">
    <name type="scientific">Desulfatibacillum aliphaticivorans</name>
    <dbReference type="NCBI Taxonomy" id="218208"/>
    <lineage>
        <taxon>Bacteria</taxon>
        <taxon>Pseudomonadati</taxon>
        <taxon>Thermodesulfobacteriota</taxon>
        <taxon>Desulfobacteria</taxon>
        <taxon>Desulfobacterales</taxon>
        <taxon>Desulfatibacillaceae</taxon>
        <taxon>Desulfatibacillum</taxon>
    </lineage>
</organism>
<feature type="transmembrane region" description="Helical" evidence="1">
    <location>
        <begin position="16"/>
        <end position="35"/>
    </location>
</feature>
<protein>
    <submittedName>
        <fullName evidence="2">Uncharacterized protein</fullName>
    </submittedName>
</protein>
<gene>
    <name evidence="2" type="ordered locus">Dalk_1599</name>
</gene>
<dbReference type="EMBL" id="CP001322">
    <property type="protein sequence ID" value="ACL03297.1"/>
    <property type="molecule type" value="Genomic_DNA"/>
</dbReference>